<dbReference type="EMBL" id="JAHWDP010000002">
    <property type="protein sequence ID" value="MBW2937724.1"/>
    <property type="molecule type" value="Genomic_DNA"/>
</dbReference>
<dbReference type="AlphaFoldDB" id="A0A9X1FPK2"/>
<gene>
    <name evidence="2" type="ORF">KXJ69_06370</name>
</gene>
<dbReference type="Proteomes" id="UP001138686">
    <property type="component" value="Unassembled WGS sequence"/>
</dbReference>
<dbReference type="InterPro" id="IPR001173">
    <property type="entry name" value="Glyco_trans_2-like"/>
</dbReference>
<dbReference type="PANTHER" id="PTHR22916">
    <property type="entry name" value="GLYCOSYLTRANSFERASE"/>
    <property type="match status" value="1"/>
</dbReference>
<reference evidence="2" key="1">
    <citation type="submission" date="2021-07" db="EMBL/GenBank/DDBJ databases">
        <title>Aureisphaera sp. CAU 1614 isolated from sea sediment.</title>
        <authorList>
            <person name="Kim W."/>
        </authorList>
    </citation>
    <scope>NUCLEOTIDE SEQUENCE</scope>
    <source>
        <strain evidence="2">CAU 1614</strain>
    </source>
</reference>
<name>A0A9X1FPK2_9FLAO</name>
<feature type="domain" description="Glycosyltransferase 2-like" evidence="1">
    <location>
        <begin position="3"/>
        <end position="114"/>
    </location>
</feature>
<evidence type="ECO:0000313" key="2">
    <source>
        <dbReference type="EMBL" id="MBW2937724.1"/>
    </source>
</evidence>
<comment type="caution">
    <text evidence="2">The sequence shown here is derived from an EMBL/GenBank/DDBJ whole genome shotgun (WGS) entry which is preliminary data.</text>
</comment>
<dbReference type="CDD" id="cd06433">
    <property type="entry name" value="GT_2_WfgS_like"/>
    <property type="match status" value="1"/>
</dbReference>
<keyword evidence="3" id="KW-1185">Reference proteome</keyword>
<proteinExistence type="predicted"/>
<dbReference type="PANTHER" id="PTHR22916:SF67">
    <property type="entry name" value="COLANIC ACID BIOSYNTHESIS GLYCOSYL TRANSFERASE WCAE-RELATED"/>
    <property type="match status" value="1"/>
</dbReference>
<sequence>MLSIITINYNNRAGLEATLKSVQSQTYQDFEHIVIDGHSTDGSKEVIEGYKEKLSYCVSEPDNGVYQAMNKGIAVAKGEYLQFLNSGDVFEDTDVLLDVSKEFVSALDIYYGDLLFVGKGESRVQDYPDKLTFSYFKNRSLGHPAAFIKRDLFERVFYYNENLKICSDWEFFIHAVCKHNATYQHISRIVAKFDTHGMSSSPEYKSLIAEEQDVILRRDFSFFLKEIEQYEVALKRIEKPPYVWVSRLWQGRFSRFATAKLLKLLLFIFPKTK</sequence>
<organism evidence="2 3">
    <name type="scientific">Halomarinibacterium sedimenti</name>
    <dbReference type="NCBI Taxonomy" id="2857106"/>
    <lineage>
        <taxon>Bacteria</taxon>
        <taxon>Pseudomonadati</taxon>
        <taxon>Bacteroidota</taxon>
        <taxon>Flavobacteriia</taxon>
        <taxon>Flavobacteriales</taxon>
        <taxon>Flavobacteriaceae</taxon>
        <taxon>Halomarinibacterium</taxon>
    </lineage>
</organism>
<protein>
    <submittedName>
        <fullName evidence="2">Glycosyltransferase</fullName>
    </submittedName>
</protein>
<dbReference type="GO" id="GO:0016758">
    <property type="term" value="F:hexosyltransferase activity"/>
    <property type="evidence" value="ECO:0007669"/>
    <property type="project" value="UniProtKB-ARBA"/>
</dbReference>
<evidence type="ECO:0000313" key="3">
    <source>
        <dbReference type="Proteomes" id="UP001138686"/>
    </source>
</evidence>
<dbReference type="Pfam" id="PF00535">
    <property type="entry name" value="Glycos_transf_2"/>
    <property type="match status" value="1"/>
</dbReference>
<accession>A0A9X1FPK2</accession>
<dbReference type="RefSeq" id="WP_219052138.1">
    <property type="nucleotide sequence ID" value="NZ_JAHWDP010000002.1"/>
</dbReference>
<evidence type="ECO:0000259" key="1">
    <source>
        <dbReference type="Pfam" id="PF00535"/>
    </source>
</evidence>